<gene>
    <name evidence="2" type="ORF">SAE02_33840</name>
</gene>
<name>A0A512DS29_9PROT</name>
<dbReference type="EMBL" id="BJYZ01000015">
    <property type="protein sequence ID" value="GEO39236.1"/>
    <property type="molecule type" value="Genomic_DNA"/>
</dbReference>
<evidence type="ECO:0000313" key="2">
    <source>
        <dbReference type="EMBL" id="GEO39236.1"/>
    </source>
</evidence>
<dbReference type="AlphaFoldDB" id="A0A512DS29"/>
<protein>
    <submittedName>
        <fullName evidence="2">Acyl dehydratase</fullName>
    </submittedName>
</protein>
<proteinExistence type="predicted"/>
<dbReference type="Pfam" id="PF01575">
    <property type="entry name" value="MaoC_dehydratas"/>
    <property type="match status" value="1"/>
</dbReference>
<comment type="caution">
    <text evidence="2">The sequence shown here is derived from an EMBL/GenBank/DDBJ whole genome shotgun (WGS) entry which is preliminary data.</text>
</comment>
<evidence type="ECO:0000259" key="1">
    <source>
        <dbReference type="Pfam" id="PF01575"/>
    </source>
</evidence>
<dbReference type="Proteomes" id="UP000321523">
    <property type="component" value="Unassembled WGS sequence"/>
</dbReference>
<dbReference type="RefSeq" id="WP_044431145.1">
    <property type="nucleotide sequence ID" value="NZ_BJYZ01000015.1"/>
</dbReference>
<feature type="domain" description="MaoC-like" evidence="1">
    <location>
        <begin position="11"/>
        <end position="116"/>
    </location>
</feature>
<sequence length="154" mass="17039">MQTKYFEDFLIGERIETSGITLTEAQIIDFALVYDPQPIHVDTVAASKGPFGGLIASGFQTLALTFRLFRDTGTIHDSSLGGSGGDELRWLRPVRPGDTLHVIAEAVEIVPSRTRDDRGRVRLQYTTYNQRDEAVLSVLLDHIVARRSPLAVSV</sequence>
<organism evidence="2 3">
    <name type="scientific">Skermanella aerolata</name>
    <dbReference type="NCBI Taxonomy" id="393310"/>
    <lineage>
        <taxon>Bacteria</taxon>
        <taxon>Pseudomonadati</taxon>
        <taxon>Pseudomonadota</taxon>
        <taxon>Alphaproteobacteria</taxon>
        <taxon>Rhodospirillales</taxon>
        <taxon>Azospirillaceae</taxon>
        <taxon>Skermanella</taxon>
    </lineage>
</organism>
<keyword evidence="3" id="KW-1185">Reference proteome</keyword>
<reference evidence="2 3" key="1">
    <citation type="submission" date="2019-07" db="EMBL/GenBank/DDBJ databases">
        <title>Whole genome shotgun sequence of Skermanella aerolata NBRC 106429.</title>
        <authorList>
            <person name="Hosoyama A."/>
            <person name="Uohara A."/>
            <person name="Ohji S."/>
            <person name="Ichikawa N."/>
        </authorList>
    </citation>
    <scope>NUCLEOTIDE SEQUENCE [LARGE SCALE GENOMIC DNA]</scope>
    <source>
        <strain evidence="2 3">NBRC 106429</strain>
    </source>
</reference>
<dbReference type="InterPro" id="IPR002539">
    <property type="entry name" value="MaoC-like_dom"/>
</dbReference>
<accession>A0A512DS29</accession>
<dbReference type="PANTHER" id="PTHR43664:SF1">
    <property type="entry name" value="BETA-METHYLMALYL-COA DEHYDRATASE"/>
    <property type="match status" value="1"/>
</dbReference>
<dbReference type="SUPFAM" id="SSF54637">
    <property type="entry name" value="Thioesterase/thiol ester dehydrase-isomerase"/>
    <property type="match status" value="1"/>
</dbReference>
<dbReference type="Gene3D" id="3.10.129.10">
    <property type="entry name" value="Hotdog Thioesterase"/>
    <property type="match status" value="1"/>
</dbReference>
<dbReference type="InterPro" id="IPR029069">
    <property type="entry name" value="HotDog_dom_sf"/>
</dbReference>
<dbReference type="CDD" id="cd03454">
    <property type="entry name" value="YdeM"/>
    <property type="match status" value="1"/>
</dbReference>
<dbReference type="PANTHER" id="PTHR43664">
    <property type="entry name" value="MONOAMINE OXIDASE-RELATED"/>
    <property type="match status" value="1"/>
</dbReference>
<dbReference type="OrthoDB" id="9797938at2"/>
<evidence type="ECO:0000313" key="3">
    <source>
        <dbReference type="Proteomes" id="UP000321523"/>
    </source>
</evidence>
<dbReference type="InterPro" id="IPR052342">
    <property type="entry name" value="MCH/BMMD"/>
</dbReference>